<dbReference type="EMBL" id="JACETU010000011">
    <property type="protein sequence ID" value="KAF7416367.1"/>
    <property type="molecule type" value="Genomic_DNA"/>
</dbReference>
<name>A0A8H7DLV6_PLEOS</name>
<accession>A0A8H7DLV6</accession>
<sequence length="469" mass="51947">MNSDKDKVNVIADFQRWCSQNDISLDNRLEITYNPDSGIHIRTKSQSIPASTTVSYIPKRAVLSTKSCSLADKLPQDTEYTHGLGAQLMLALALYNEQLRGSNSRWYGYLQSLPDFVDLPMLWQDGCEDAKEAAHWLVGTEVEKEMAVSALSARIRTFYEDISRRFLPQGASLASYTKAFTLVSSRAFIVDAYHGLSMVPIADAFNHSQDNHVHIETDFDVCPSCGALYECPHDDEPKHETHVGQHHYDSCYEMVANIPIPPHSEVFNTYGETLSNAALLARYGFVLDVNENDCITWSMEELIDEADLAASFRLAIQELESDTSFRTRCESSNLIYYSNSFTVDGDGKVSHPLWLLCSLTYQRHAPSPPPPMSVLDVQLACEAGVDGDASLTPAISATASAVSTLCCTRKAKIKKLSDLAPDADIGEILDGLSEDRPRTRLAISYVLTEISILECCLASWSELVLPHPS</sequence>
<reference evidence="2" key="1">
    <citation type="submission" date="2019-07" db="EMBL/GenBank/DDBJ databases">
        <authorList>
            <person name="Palmer J.M."/>
        </authorList>
    </citation>
    <scope>NUCLEOTIDE SEQUENCE</scope>
    <source>
        <strain evidence="2">PC9</strain>
    </source>
</reference>
<dbReference type="OrthoDB" id="441812at2759"/>
<dbReference type="GO" id="GO:0016279">
    <property type="term" value="F:protein-lysine N-methyltransferase activity"/>
    <property type="evidence" value="ECO:0007669"/>
    <property type="project" value="TreeGrafter"/>
</dbReference>
<keyword evidence="3" id="KW-1185">Reference proteome</keyword>
<dbReference type="SUPFAM" id="SSF82199">
    <property type="entry name" value="SET domain"/>
    <property type="match status" value="1"/>
</dbReference>
<dbReference type="GO" id="GO:0005634">
    <property type="term" value="C:nucleus"/>
    <property type="evidence" value="ECO:0007669"/>
    <property type="project" value="TreeGrafter"/>
</dbReference>
<evidence type="ECO:0000313" key="2">
    <source>
        <dbReference type="EMBL" id="KAF7416367.1"/>
    </source>
</evidence>
<organism evidence="2 3">
    <name type="scientific">Pleurotus ostreatus</name>
    <name type="common">Oyster mushroom</name>
    <name type="synonym">White-rot fungus</name>
    <dbReference type="NCBI Taxonomy" id="5322"/>
    <lineage>
        <taxon>Eukaryota</taxon>
        <taxon>Fungi</taxon>
        <taxon>Dikarya</taxon>
        <taxon>Basidiomycota</taxon>
        <taxon>Agaricomycotina</taxon>
        <taxon>Agaricomycetes</taxon>
        <taxon>Agaricomycetidae</taxon>
        <taxon>Agaricales</taxon>
        <taxon>Pleurotineae</taxon>
        <taxon>Pleurotaceae</taxon>
        <taxon>Pleurotus</taxon>
    </lineage>
</organism>
<dbReference type="PANTHER" id="PTHR13271:SF34">
    <property type="entry name" value="N-LYSINE METHYLTRANSFERASE SETD6"/>
    <property type="match status" value="1"/>
</dbReference>
<dbReference type="VEuPathDB" id="FungiDB:PC9H_002632"/>
<evidence type="ECO:0000259" key="1">
    <source>
        <dbReference type="PROSITE" id="PS50280"/>
    </source>
</evidence>
<dbReference type="AlphaFoldDB" id="A0A8H7DLV6"/>
<evidence type="ECO:0000313" key="3">
    <source>
        <dbReference type="Proteomes" id="UP000623687"/>
    </source>
</evidence>
<gene>
    <name evidence="2" type="ORF">PC9H_002632</name>
</gene>
<dbReference type="Proteomes" id="UP000623687">
    <property type="component" value="Unassembled WGS sequence"/>
</dbReference>
<comment type="caution">
    <text evidence="2">The sequence shown here is derived from an EMBL/GenBank/DDBJ whole genome shotgun (WGS) entry which is preliminary data.</text>
</comment>
<dbReference type="InterPro" id="IPR046341">
    <property type="entry name" value="SET_dom_sf"/>
</dbReference>
<dbReference type="InterPro" id="IPR001214">
    <property type="entry name" value="SET_dom"/>
</dbReference>
<dbReference type="PANTHER" id="PTHR13271">
    <property type="entry name" value="UNCHARACTERIZED PUTATIVE METHYLTRANSFERASE"/>
    <property type="match status" value="1"/>
</dbReference>
<proteinExistence type="predicted"/>
<dbReference type="Gene3D" id="3.90.1410.10">
    <property type="entry name" value="set domain protein methyltransferase, domain 1"/>
    <property type="match status" value="1"/>
</dbReference>
<dbReference type="CDD" id="cd10527">
    <property type="entry name" value="SET_LSMT"/>
    <property type="match status" value="1"/>
</dbReference>
<dbReference type="PROSITE" id="PS50280">
    <property type="entry name" value="SET"/>
    <property type="match status" value="1"/>
</dbReference>
<dbReference type="InterPro" id="IPR050600">
    <property type="entry name" value="SETD3_SETD6_MTase"/>
</dbReference>
<protein>
    <recommendedName>
        <fullName evidence="1">SET domain-containing protein</fullName>
    </recommendedName>
</protein>
<feature type="domain" description="SET" evidence="1">
    <location>
        <begin position="27"/>
        <end position="271"/>
    </location>
</feature>
<dbReference type="RefSeq" id="XP_036625914.1">
    <property type="nucleotide sequence ID" value="XM_036772268.1"/>
</dbReference>
<dbReference type="GeneID" id="59372473"/>